<evidence type="ECO:0000256" key="3">
    <source>
        <dbReference type="ARBA" id="ARBA00022808"/>
    </source>
</evidence>
<evidence type="ECO:0000256" key="4">
    <source>
        <dbReference type="ARBA" id="ARBA00023239"/>
    </source>
</evidence>
<dbReference type="EC" id="4.3.1.3" evidence="2 6"/>
<dbReference type="Gene3D" id="1.10.275.10">
    <property type="entry name" value="Fumarase/aspartase (N-terminal domain)"/>
    <property type="match status" value="1"/>
</dbReference>
<keyword evidence="9" id="KW-1185">Reference proteome</keyword>
<dbReference type="GO" id="GO:0004397">
    <property type="term" value="F:histidine ammonia-lyase activity"/>
    <property type="evidence" value="ECO:0007669"/>
    <property type="project" value="UniProtKB-UniRule"/>
</dbReference>
<comment type="similarity">
    <text evidence="6 7">Belongs to the PAL/histidase family.</text>
</comment>
<dbReference type="AlphaFoldDB" id="A0AAW6U5U3"/>
<dbReference type="RefSeq" id="WP_282839785.1">
    <property type="nucleotide sequence ID" value="NZ_JASCXW010000025.1"/>
</dbReference>
<dbReference type="GO" id="GO:0006548">
    <property type="term" value="P:L-histidine catabolic process"/>
    <property type="evidence" value="ECO:0007669"/>
    <property type="project" value="UniProtKB-UniRule"/>
</dbReference>
<evidence type="ECO:0000256" key="6">
    <source>
        <dbReference type="HAMAP-Rule" id="MF_00229"/>
    </source>
</evidence>
<dbReference type="EMBL" id="JASCXW010000025">
    <property type="protein sequence ID" value="MDI6453353.1"/>
    <property type="molecule type" value="Genomic_DNA"/>
</dbReference>
<protein>
    <recommendedName>
        <fullName evidence="2 6">Histidine ammonia-lyase</fullName>
        <shortName evidence="6">Histidase</shortName>
        <ecNumber evidence="2 6">4.3.1.3</ecNumber>
    </recommendedName>
</protein>
<evidence type="ECO:0000256" key="2">
    <source>
        <dbReference type="ARBA" id="ARBA00012994"/>
    </source>
</evidence>
<evidence type="ECO:0000313" key="8">
    <source>
        <dbReference type="EMBL" id="MDI6453353.1"/>
    </source>
</evidence>
<dbReference type="InterPro" id="IPR005921">
    <property type="entry name" value="HutH"/>
</dbReference>
<dbReference type="InterPro" id="IPR008948">
    <property type="entry name" value="L-Aspartase-like"/>
</dbReference>
<organism evidence="8 9">
    <name type="scientific">Peloplasma aerotolerans</name>
    <dbReference type="NCBI Taxonomy" id="3044389"/>
    <lineage>
        <taxon>Bacteria</taxon>
        <taxon>Bacillati</taxon>
        <taxon>Mycoplasmatota</taxon>
        <taxon>Mollicutes</taxon>
        <taxon>Acholeplasmatales</taxon>
        <taxon>Acholeplasmataceae</taxon>
        <taxon>Peloplasma</taxon>
    </lineage>
</organism>
<keyword evidence="4 6" id="KW-0456">Lyase</keyword>
<dbReference type="SUPFAM" id="SSF48557">
    <property type="entry name" value="L-aspartase-like"/>
    <property type="match status" value="1"/>
</dbReference>
<comment type="subcellular location">
    <subcellularLocation>
        <location evidence="6">Cytoplasm</location>
    </subcellularLocation>
</comment>
<dbReference type="NCBIfam" id="NF006871">
    <property type="entry name" value="PRK09367.1"/>
    <property type="match status" value="1"/>
</dbReference>
<dbReference type="FunFam" id="1.10.275.10:FF:000005">
    <property type="entry name" value="Histidine ammonia-lyase"/>
    <property type="match status" value="1"/>
</dbReference>
<dbReference type="HAMAP" id="MF_00229">
    <property type="entry name" value="His_ammonia_lyase"/>
    <property type="match status" value="1"/>
</dbReference>
<feature type="cross-link" description="5-imidazolinone (Ala-Gly)" evidence="6">
    <location>
        <begin position="141"/>
        <end position="143"/>
    </location>
</feature>
<evidence type="ECO:0000313" key="9">
    <source>
        <dbReference type="Proteomes" id="UP001431532"/>
    </source>
</evidence>
<dbReference type="NCBIfam" id="TIGR01225">
    <property type="entry name" value="hutH"/>
    <property type="match status" value="1"/>
</dbReference>
<dbReference type="Gene3D" id="1.20.200.10">
    <property type="entry name" value="Fumarase/aspartase (Central domain)"/>
    <property type="match status" value="1"/>
</dbReference>
<dbReference type="Pfam" id="PF00221">
    <property type="entry name" value="Lyase_aromatic"/>
    <property type="match status" value="1"/>
</dbReference>
<keyword evidence="3 6" id="KW-0369">Histidine metabolism</keyword>
<gene>
    <name evidence="6 8" type="primary">hutH</name>
    <name evidence="8" type="ORF">QJ521_07235</name>
</gene>
<proteinExistence type="inferred from homology"/>
<dbReference type="InterPro" id="IPR001106">
    <property type="entry name" value="Aromatic_Lyase"/>
</dbReference>
<accession>A0AAW6U5U3</accession>
<dbReference type="InterPro" id="IPR024083">
    <property type="entry name" value="Fumarase/histidase_N"/>
</dbReference>
<dbReference type="FunFam" id="1.20.200.10:FF:000003">
    <property type="entry name" value="Histidine ammonia-lyase"/>
    <property type="match status" value="1"/>
</dbReference>
<comment type="pathway">
    <text evidence="1 6">Amino-acid degradation; L-histidine degradation into L-glutamate; N-formimidoyl-L-glutamate from L-histidine: step 1/3.</text>
</comment>
<comment type="caution">
    <text evidence="8">The sequence shown here is derived from an EMBL/GenBank/DDBJ whole genome shotgun (WGS) entry which is preliminary data.</text>
</comment>
<reference evidence="8" key="1">
    <citation type="submission" date="2023-05" db="EMBL/GenBank/DDBJ databases">
        <title>Mariniplasma microaerophilum sp. nov., a novel anaerobic mollicute isolated from terrestrial mud volcano, Taman Peninsula, Russia.</title>
        <authorList>
            <person name="Khomyakova M.A."/>
            <person name="Merkel A.Y."/>
            <person name="Slobodkin A.I."/>
        </authorList>
    </citation>
    <scope>NUCLEOTIDE SEQUENCE</scope>
    <source>
        <strain evidence="8">M4Ah</strain>
    </source>
</reference>
<dbReference type="PANTHER" id="PTHR10362">
    <property type="entry name" value="HISTIDINE AMMONIA-LYASE"/>
    <property type="match status" value="1"/>
</dbReference>
<name>A0AAW6U5U3_9MOLU</name>
<evidence type="ECO:0000256" key="5">
    <source>
        <dbReference type="ARBA" id="ARBA00049269"/>
    </source>
</evidence>
<dbReference type="Proteomes" id="UP001431532">
    <property type="component" value="Unassembled WGS sequence"/>
</dbReference>
<feature type="modified residue" description="2,3-didehydroalanine (Ser)" evidence="6">
    <location>
        <position position="142"/>
    </location>
</feature>
<keyword evidence="6" id="KW-0963">Cytoplasm</keyword>
<comment type="catalytic activity">
    <reaction evidence="5 6">
        <text>L-histidine = trans-urocanate + NH4(+)</text>
        <dbReference type="Rhea" id="RHEA:21232"/>
        <dbReference type="ChEBI" id="CHEBI:17771"/>
        <dbReference type="ChEBI" id="CHEBI:28938"/>
        <dbReference type="ChEBI" id="CHEBI:57595"/>
        <dbReference type="EC" id="4.3.1.3"/>
    </reaction>
</comment>
<dbReference type="CDD" id="cd00332">
    <property type="entry name" value="PAL-HAL"/>
    <property type="match status" value="1"/>
</dbReference>
<dbReference type="GO" id="GO:0005737">
    <property type="term" value="C:cytoplasm"/>
    <property type="evidence" value="ECO:0007669"/>
    <property type="project" value="UniProtKB-SubCell"/>
</dbReference>
<comment type="PTM">
    <text evidence="6">Contains an active site 4-methylidene-imidazol-5-one (MIO), which is formed autocatalytically by cyclization and dehydration of residues Ala-Ser-Gly.</text>
</comment>
<sequence>MIQLDGNALTLKDLVQIARHHEKISIDEKSKKLIQQASLFVEDVVKHDQAVYGINTGFGHLAHVKINKNQVEELQINLLKSHACGVGEPLPIEVVRAMMTLRINALIKGYSGITLETILKLAEYLNENIIPVVFEKGSLGASGDLALLSHMSLPLVGLGEVYYQNERLDTMKALEKANIKPLPKLKAKEGLSLINGTQGMSAIGGLVLYDAMNLLKIANLSLSLTMEALGGVMDAYHPVVHQIRNQNGQIDVAKEVVENLKGSQHVTKQNEMRVQDAYSLRCAPQVHGASLDAFRHIFDIVEREMNAVTDNPILLLDENIAVSAGNFHGQPLALAFDYMAIALSELANISERRIERMVNPHLSCGLPPFLAKHSGLNSGFMIVQYTAASLVSENKVLSHPASVDSIPSSANQEDHVSMGAISARKAKSILENTRKVIAIELLTAAQALDFREQKKLGIRTQKAYQFIRHFIPFIEHDEPLYPYMHQIEKIISDESFIHNIFEGTDDL</sequence>
<evidence type="ECO:0000256" key="7">
    <source>
        <dbReference type="RuleBase" id="RU003954"/>
    </source>
</evidence>
<evidence type="ECO:0000256" key="1">
    <source>
        <dbReference type="ARBA" id="ARBA00005113"/>
    </source>
</evidence>